<gene>
    <name evidence="3" type="ORF">ETAA8_58080</name>
</gene>
<keyword evidence="1" id="KW-0175">Coiled coil</keyword>
<dbReference type="AlphaFoldDB" id="A0A517YKA4"/>
<dbReference type="EMBL" id="CP036274">
    <property type="protein sequence ID" value="QDU30661.1"/>
    <property type="molecule type" value="Genomic_DNA"/>
</dbReference>
<organism evidence="3 4">
    <name type="scientific">Anatilimnocola aggregata</name>
    <dbReference type="NCBI Taxonomy" id="2528021"/>
    <lineage>
        <taxon>Bacteria</taxon>
        <taxon>Pseudomonadati</taxon>
        <taxon>Planctomycetota</taxon>
        <taxon>Planctomycetia</taxon>
        <taxon>Pirellulales</taxon>
        <taxon>Pirellulaceae</taxon>
        <taxon>Anatilimnocola</taxon>
    </lineage>
</organism>
<evidence type="ECO:0000313" key="4">
    <source>
        <dbReference type="Proteomes" id="UP000315017"/>
    </source>
</evidence>
<dbReference type="KEGG" id="aagg:ETAA8_58080"/>
<feature type="compositionally biased region" description="Polar residues" evidence="2">
    <location>
        <begin position="166"/>
        <end position="184"/>
    </location>
</feature>
<feature type="region of interest" description="Disordered" evidence="2">
    <location>
        <begin position="157"/>
        <end position="192"/>
    </location>
</feature>
<name>A0A517YKA4_9BACT</name>
<proteinExistence type="predicted"/>
<sequence length="192" mass="21546">MSKGIEKPSVQASPRNSETHYVANVWLPRLRWRELARKVPNVVTRSTVGHQKDLYKLIEQLGAASANDVATALLADIQERVQTAERRLSELRDERERLQRDQIDEAEAAQALALFDPLWETLSTREQARLLQLLIERVDYDGREGTISITFHPSGIYQAGTGMGQSGENSRTKIQNSRDTQQESPPRPGGSG</sequence>
<reference evidence="3 4" key="1">
    <citation type="submission" date="2019-02" db="EMBL/GenBank/DDBJ databases">
        <title>Deep-cultivation of Planctomycetes and their phenomic and genomic characterization uncovers novel biology.</title>
        <authorList>
            <person name="Wiegand S."/>
            <person name="Jogler M."/>
            <person name="Boedeker C."/>
            <person name="Pinto D."/>
            <person name="Vollmers J."/>
            <person name="Rivas-Marin E."/>
            <person name="Kohn T."/>
            <person name="Peeters S.H."/>
            <person name="Heuer A."/>
            <person name="Rast P."/>
            <person name="Oberbeckmann S."/>
            <person name="Bunk B."/>
            <person name="Jeske O."/>
            <person name="Meyerdierks A."/>
            <person name="Storesund J.E."/>
            <person name="Kallscheuer N."/>
            <person name="Luecker S."/>
            <person name="Lage O.M."/>
            <person name="Pohl T."/>
            <person name="Merkel B.J."/>
            <person name="Hornburger P."/>
            <person name="Mueller R.-W."/>
            <person name="Bruemmer F."/>
            <person name="Labrenz M."/>
            <person name="Spormann A.M."/>
            <person name="Op den Camp H."/>
            <person name="Overmann J."/>
            <person name="Amann R."/>
            <person name="Jetten M.S.M."/>
            <person name="Mascher T."/>
            <person name="Medema M.H."/>
            <person name="Devos D.P."/>
            <person name="Kaster A.-K."/>
            <person name="Ovreas L."/>
            <person name="Rohde M."/>
            <person name="Galperin M.Y."/>
            <person name="Jogler C."/>
        </authorList>
    </citation>
    <scope>NUCLEOTIDE SEQUENCE [LARGE SCALE GENOMIC DNA]</scope>
    <source>
        <strain evidence="3 4">ETA_A8</strain>
    </source>
</reference>
<protein>
    <submittedName>
        <fullName evidence="3">Uncharacterized protein</fullName>
    </submittedName>
</protein>
<evidence type="ECO:0000313" key="3">
    <source>
        <dbReference type="EMBL" id="QDU30661.1"/>
    </source>
</evidence>
<dbReference type="Proteomes" id="UP000315017">
    <property type="component" value="Chromosome"/>
</dbReference>
<evidence type="ECO:0000256" key="2">
    <source>
        <dbReference type="SAM" id="MobiDB-lite"/>
    </source>
</evidence>
<accession>A0A517YKA4</accession>
<keyword evidence="4" id="KW-1185">Reference proteome</keyword>
<feature type="coiled-coil region" evidence="1">
    <location>
        <begin position="67"/>
        <end position="108"/>
    </location>
</feature>
<evidence type="ECO:0000256" key="1">
    <source>
        <dbReference type="SAM" id="Coils"/>
    </source>
</evidence>